<evidence type="ECO:0000313" key="4">
    <source>
        <dbReference type="Proteomes" id="UP000199001"/>
    </source>
</evidence>
<dbReference type="STRING" id="47855.GA0070606_2154"/>
<evidence type="ECO:0000256" key="1">
    <source>
        <dbReference type="SAM" id="MobiDB-lite"/>
    </source>
</evidence>
<feature type="compositionally biased region" description="Low complexity" evidence="1">
    <location>
        <begin position="553"/>
        <end position="565"/>
    </location>
</feature>
<feature type="compositionally biased region" description="Pro residues" evidence="1">
    <location>
        <begin position="43"/>
        <end position="88"/>
    </location>
</feature>
<feature type="region of interest" description="Disordered" evidence="1">
    <location>
        <begin position="1"/>
        <end position="140"/>
    </location>
</feature>
<reference evidence="4" key="1">
    <citation type="submission" date="2016-06" db="EMBL/GenBank/DDBJ databases">
        <authorList>
            <person name="Varghese N."/>
            <person name="Submissions Spin"/>
        </authorList>
    </citation>
    <scope>NUCLEOTIDE SEQUENCE [LARGE SCALE GENOMIC DNA]</scope>
    <source>
        <strain evidence="4">DSM 43903</strain>
    </source>
</reference>
<name>A0A1C6UHU1_9ACTN</name>
<feature type="transmembrane region" description="Helical" evidence="2">
    <location>
        <begin position="146"/>
        <end position="169"/>
    </location>
</feature>
<gene>
    <name evidence="3" type="ORF">GA0070606_2154</name>
</gene>
<proteinExistence type="predicted"/>
<sequence length="720" mass="75755">MVQGAAADDTQPEQQPEHPPQAQAQAQAPPPPAHGSPATGPAPAQPGPPAIPPPAQVGPPPVPPPAQVGPPPVPPPAHTGPPLPPPSPAAGTAVPPQYRPGVTPGQPWAGAPGQPWAGAPLRTTTPPPYPDCPPAPPRPRRNHTPLFLGLGGGALALLLVCALLGVFLVRTVGDDPDAPPPLDPHVARQVAAAGDLAAAAVTVAGVPGARYTGWFTDDDGDRVTVDARVTAEGSTLAQLGVNGHRLQALDTGERTFVRAPAAYWRSTGVRADVVTEYGRQWVQVADDHFGLDLGDSLAPSTLADVLAGEGVTDLPVPGATTTIDGVPVQVIDAGGLTVHVTTTEPRQVVRVAARAGSGPTVTGTRNDDGSGGVRLIARGARADGEFEFGFARLTPEEVEEFFRTLATRVQELRNSVDSQVRFTLDGAITLAPCTVNGCRANVTVSNRVVSSSPYLSVNRPVNASITTSMTLDGRPIATCTTTKSMRPNGSVTTSCFARYRIPPSRNPRVHTVRAQASTVARALVQADIKALADDLAKELARNRRHRATPTPTPAGTAPNAPSGTAQPQATRSAMVFPTATAPSLTPAQQQAKARVEQLARQACREVARQPHHTAATWGTAVHKRFAELVEAEGGNLHSEVSYLRGRIAPMRYNPYFGRMVWPAGSARADVVVGADPLRPEFFLDLKTGDEGLKQDWYDKLHRNLPAQYRNRQLPVFEVRC</sequence>
<feature type="compositionally biased region" description="Pro residues" evidence="1">
    <location>
        <begin position="125"/>
        <end position="137"/>
    </location>
</feature>
<evidence type="ECO:0000313" key="3">
    <source>
        <dbReference type="EMBL" id="SCL53640.1"/>
    </source>
</evidence>
<feature type="region of interest" description="Disordered" evidence="1">
    <location>
        <begin position="541"/>
        <end position="571"/>
    </location>
</feature>
<keyword evidence="2" id="KW-0812">Transmembrane</keyword>
<dbReference type="Proteomes" id="UP000199001">
    <property type="component" value="Unassembled WGS sequence"/>
</dbReference>
<dbReference type="OrthoDB" id="3470138at2"/>
<keyword evidence="2" id="KW-0472">Membrane</keyword>
<organism evidence="3 4">
    <name type="scientific">Micromonospora citrea</name>
    <dbReference type="NCBI Taxonomy" id="47855"/>
    <lineage>
        <taxon>Bacteria</taxon>
        <taxon>Bacillati</taxon>
        <taxon>Actinomycetota</taxon>
        <taxon>Actinomycetes</taxon>
        <taxon>Micromonosporales</taxon>
        <taxon>Micromonosporaceae</taxon>
        <taxon>Micromonospora</taxon>
    </lineage>
</organism>
<keyword evidence="2" id="KW-1133">Transmembrane helix</keyword>
<feature type="compositionally biased region" description="Low complexity" evidence="1">
    <location>
        <begin position="104"/>
        <end position="124"/>
    </location>
</feature>
<dbReference type="EMBL" id="FMHZ01000002">
    <property type="protein sequence ID" value="SCL53640.1"/>
    <property type="molecule type" value="Genomic_DNA"/>
</dbReference>
<keyword evidence="4" id="KW-1185">Reference proteome</keyword>
<dbReference type="RefSeq" id="WP_091097286.1">
    <property type="nucleotide sequence ID" value="NZ_FMHZ01000002.1"/>
</dbReference>
<accession>A0A1C6UHU1</accession>
<protein>
    <submittedName>
        <fullName evidence="3">Uncharacterized protein</fullName>
    </submittedName>
</protein>
<evidence type="ECO:0000256" key="2">
    <source>
        <dbReference type="SAM" id="Phobius"/>
    </source>
</evidence>
<dbReference type="AlphaFoldDB" id="A0A1C6UHU1"/>